<accession>A0A3Q2UHP3</accession>
<dbReference type="AlphaFoldDB" id="A0A3Q2UHP3"/>
<reference evidence="2" key="1">
    <citation type="submission" date="2025-08" db="UniProtKB">
        <authorList>
            <consortium name="Ensembl"/>
        </authorList>
    </citation>
    <scope>IDENTIFICATION</scope>
</reference>
<dbReference type="Proteomes" id="UP000265000">
    <property type="component" value="Unplaced"/>
</dbReference>
<evidence type="ECO:0000256" key="1">
    <source>
        <dbReference type="SAM" id="Coils"/>
    </source>
</evidence>
<keyword evidence="1" id="KW-0175">Coiled coil</keyword>
<protein>
    <submittedName>
        <fullName evidence="2">Uncharacterized protein</fullName>
    </submittedName>
</protein>
<reference evidence="2" key="2">
    <citation type="submission" date="2025-09" db="UniProtKB">
        <authorList>
            <consortium name="Ensembl"/>
        </authorList>
    </citation>
    <scope>IDENTIFICATION</scope>
</reference>
<dbReference type="PANTHER" id="PTHR35253">
    <property type="entry name" value="COILED-COIL DOMAIN-CONTAINING PROTEIN 152"/>
    <property type="match status" value="1"/>
</dbReference>
<dbReference type="PANTHER" id="PTHR35253:SF1">
    <property type="entry name" value="COILED-COIL DOMAIN-CONTAINING PROTEIN 152"/>
    <property type="match status" value="1"/>
</dbReference>
<dbReference type="Ensembl" id="ENSFHET00000021036.1">
    <property type="protein sequence ID" value="ENSFHEP00000029965.1"/>
    <property type="gene ID" value="ENSFHEG00000014970.1"/>
</dbReference>
<dbReference type="STRING" id="8078.ENSFHEP00000029965"/>
<evidence type="ECO:0000313" key="3">
    <source>
        <dbReference type="Proteomes" id="UP000265000"/>
    </source>
</evidence>
<organism evidence="2 3">
    <name type="scientific">Fundulus heteroclitus</name>
    <name type="common">Killifish</name>
    <name type="synonym">Mummichog</name>
    <dbReference type="NCBI Taxonomy" id="8078"/>
    <lineage>
        <taxon>Eukaryota</taxon>
        <taxon>Metazoa</taxon>
        <taxon>Chordata</taxon>
        <taxon>Craniata</taxon>
        <taxon>Vertebrata</taxon>
        <taxon>Euteleostomi</taxon>
        <taxon>Actinopterygii</taxon>
        <taxon>Neopterygii</taxon>
        <taxon>Teleostei</taxon>
        <taxon>Neoteleostei</taxon>
        <taxon>Acanthomorphata</taxon>
        <taxon>Ovalentaria</taxon>
        <taxon>Atherinomorphae</taxon>
        <taxon>Cyprinodontiformes</taxon>
        <taxon>Fundulidae</taxon>
        <taxon>Fundulus</taxon>
    </lineage>
</organism>
<evidence type="ECO:0000313" key="2">
    <source>
        <dbReference type="Ensembl" id="ENSFHEP00000029965.1"/>
    </source>
</evidence>
<proteinExistence type="predicted"/>
<dbReference type="InterPro" id="IPR038827">
    <property type="entry name" value="CCDC152"/>
</dbReference>
<name>A0A3Q2UHP3_FUNHE</name>
<feature type="coiled-coil region" evidence="1">
    <location>
        <begin position="16"/>
        <end position="43"/>
    </location>
</feature>
<feature type="coiled-coil region" evidence="1">
    <location>
        <begin position="158"/>
        <end position="185"/>
    </location>
</feature>
<keyword evidence="3" id="KW-1185">Reference proteome</keyword>
<dbReference type="GeneTree" id="ENSGT00390000010075"/>
<sequence>MAKLNCIKLGGFMAEFAQLEQKITELNCDKNTLEIRLEESNRLVKFNLNKEESLIDEKESLLVTVDQLQQTLQEQCDLRVENERLRREIVNLKEENQRTAEAGKADVEQLLRKMRADEDGHQGALEAMKRQCSREVEEAHRVALEQMKAKDVELKRLLEEKDLDLDQMKMRLKEQERERQSELLKLQMEVSEKLRRLLWWYKSLLCYYLATSI</sequence>